<dbReference type="InterPro" id="IPR011990">
    <property type="entry name" value="TPR-like_helical_dom_sf"/>
</dbReference>
<keyword evidence="2" id="KW-0732">Signal</keyword>
<reference evidence="4 5" key="1">
    <citation type="submission" date="2019-02" db="EMBL/GenBank/DDBJ databases">
        <title>Genomic Encyclopedia of Archaeal and Bacterial Type Strains, Phase II (KMG-II): from individual species to whole genera.</title>
        <authorList>
            <person name="Goeker M."/>
        </authorList>
    </citation>
    <scope>NUCLEOTIDE SEQUENCE [LARGE SCALE GENOMIC DNA]</scope>
    <source>
        <strain evidence="4 5">DSM 18101</strain>
    </source>
</reference>
<dbReference type="AlphaFoldDB" id="A0A4Q7Z0Y0"/>
<sequence length="487" mass="53881">MPRSFAIAVLTVTFCLATRAHANPDADATAALMKEIPSLMQQTDIPGLSIAVVRHGRTAWVHSFGTVDPSTNLSVTYHTRFSAASLSKTIFAYAVLQLVDQGRLDLDTPLTHYWPERIVDPKDDPRLDKIAARIVLSHRTGFPNWRPDGGQLKIYFTPGERFSYSGEGFVYLQRTVEHIEGKPLNDIVQRLVFAPLGMNDSTYISVPGPNITLGYTAGGQQRPPIRSDKGNAAASLLTTAHDYALFLEAILSGRSLKPSTLRQMETPQSAVDPTCTNCTDHAPAKLSTDLFWGLGWGIEQTPTGKYLWHWGDNNVYKAFVAVDLRHRNAVVFFANGYNGLSIAPAIVHDAIGGSHPAFRWIHYDTYDSPGVRFIHDTIHDGAQTLTTYAAQLNDGTVTEENINSAGYFLMRRKRYDDAIAVFTRCLELHPKSANAYNNLGDTYAETGKTDLAIENYEQALKLDPTRQDIKTALEKLRTASTKNEAAH</sequence>
<dbReference type="Gene3D" id="3.40.710.10">
    <property type="entry name" value="DD-peptidase/beta-lactamase superfamily"/>
    <property type="match status" value="1"/>
</dbReference>
<dbReference type="Pfam" id="PF00144">
    <property type="entry name" value="Beta-lactamase"/>
    <property type="match status" value="1"/>
</dbReference>
<evidence type="ECO:0000256" key="1">
    <source>
        <dbReference type="PROSITE-ProRule" id="PRU00339"/>
    </source>
</evidence>
<evidence type="ECO:0000313" key="5">
    <source>
        <dbReference type="Proteomes" id="UP000292958"/>
    </source>
</evidence>
<dbReference type="PANTHER" id="PTHR46825">
    <property type="entry name" value="D-ALANYL-D-ALANINE-CARBOXYPEPTIDASE/ENDOPEPTIDASE AMPH"/>
    <property type="match status" value="1"/>
</dbReference>
<dbReference type="Proteomes" id="UP000292958">
    <property type="component" value="Unassembled WGS sequence"/>
</dbReference>
<accession>A0A4Q7Z0Y0</accession>
<dbReference type="PROSITE" id="PS50005">
    <property type="entry name" value="TPR"/>
    <property type="match status" value="2"/>
</dbReference>
<dbReference type="RefSeq" id="WP_130421476.1">
    <property type="nucleotide sequence ID" value="NZ_SHKW01000001.1"/>
</dbReference>
<organism evidence="4 5">
    <name type="scientific">Edaphobacter modestus</name>
    <dbReference type="NCBI Taxonomy" id="388466"/>
    <lineage>
        <taxon>Bacteria</taxon>
        <taxon>Pseudomonadati</taxon>
        <taxon>Acidobacteriota</taxon>
        <taxon>Terriglobia</taxon>
        <taxon>Terriglobales</taxon>
        <taxon>Acidobacteriaceae</taxon>
        <taxon>Edaphobacter</taxon>
    </lineage>
</organism>
<evidence type="ECO:0000313" key="4">
    <source>
        <dbReference type="EMBL" id="RZU43139.1"/>
    </source>
</evidence>
<dbReference type="OrthoDB" id="119951at2"/>
<dbReference type="PROSITE" id="PS50293">
    <property type="entry name" value="TPR_REGION"/>
    <property type="match status" value="1"/>
</dbReference>
<dbReference type="SMART" id="SM00028">
    <property type="entry name" value="TPR"/>
    <property type="match status" value="2"/>
</dbReference>
<keyword evidence="5" id="KW-1185">Reference proteome</keyword>
<feature type="repeat" description="TPR" evidence="1">
    <location>
        <begin position="399"/>
        <end position="432"/>
    </location>
</feature>
<dbReference type="InterPro" id="IPR001466">
    <property type="entry name" value="Beta-lactam-related"/>
</dbReference>
<feature type="domain" description="Beta-lactamase-related" evidence="3">
    <location>
        <begin position="37"/>
        <end position="338"/>
    </location>
</feature>
<gene>
    <name evidence="4" type="ORF">BDD14_4770</name>
</gene>
<feature type="signal peptide" evidence="2">
    <location>
        <begin position="1"/>
        <end position="22"/>
    </location>
</feature>
<feature type="repeat" description="TPR" evidence="1">
    <location>
        <begin position="433"/>
        <end position="466"/>
    </location>
</feature>
<dbReference type="InterPro" id="IPR012338">
    <property type="entry name" value="Beta-lactam/transpept-like"/>
</dbReference>
<feature type="chain" id="PRO_5020830388" evidence="2">
    <location>
        <begin position="23"/>
        <end position="487"/>
    </location>
</feature>
<keyword evidence="1" id="KW-0802">TPR repeat</keyword>
<dbReference type="EMBL" id="SHKW01000001">
    <property type="protein sequence ID" value="RZU43139.1"/>
    <property type="molecule type" value="Genomic_DNA"/>
</dbReference>
<dbReference type="SUPFAM" id="SSF48452">
    <property type="entry name" value="TPR-like"/>
    <property type="match status" value="1"/>
</dbReference>
<dbReference type="InterPro" id="IPR019734">
    <property type="entry name" value="TPR_rpt"/>
</dbReference>
<name>A0A4Q7Z0Y0_9BACT</name>
<evidence type="ECO:0000259" key="3">
    <source>
        <dbReference type="Pfam" id="PF00144"/>
    </source>
</evidence>
<dbReference type="InterPro" id="IPR050491">
    <property type="entry name" value="AmpC-like"/>
</dbReference>
<dbReference type="SUPFAM" id="SSF56601">
    <property type="entry name" value="beta-lactamase/transpeptidase-like"/>
    <property type="match status" value="1"/>
</dbReference>
<evidence type="ECO:0000256" key="2">
    <source>
        <dbReference type="SAM" id="SignalP"/>
    </source>
</evidence>
<dbReference type="Pfam" id="PF13424">
    <property type="entry name" value="TPR_12"/>
    <property type="match status" value="1"/>
</dbReference>
<proteinExistence type="predicted"/>
<dbReference type="Gene3D" id="1.25.40.10">
    <property type="entry name" value="Tetratricopeptide repeat domain"/>
    <property type="match status" value="1"/>
</dbReference>
<dbReference type="PANTHER" id="PTHR46825:SF9">
    <property type="entry name" value="BETA-LACTAMASE-RELATED DOMAIN-CONTAINING PROTEIN"/>
    <property type="match status" value="1"/>
</dbReference>
<protein>
    <submittedName>
        <fullName evidence="4">CubicO group peptidase (Beta-lactamase class C family)</fullName>
    </submittedName>
</protein>
<comment type="caution">
    <text evidence="4">The sequence shown here is derived from an EMBL/GenBank/DDBJ whole genome shotgun (WGS) entry which is preliminary data.</text>
</comment>